<feature type="compositionally biased region" description="Low complexity" evidence="1">
    <location>
        <begin position="246"/>
        <end position="267"/>
    </location>
</feature>
<dbReference type="RefSeq" id="WP_184851526.1">
    <property type="nucleotide sequence ID" value="NZ_BAABFE010000003.1"/>
</dbReference>
<feature type="compositionally biased region" description="Low complexity" evidence="1">
    <location>
        <begin position="279"/>
        <end position="292"/>
    </location>
</feature>
<dbReference type="GeneID" id="93842238"/>
<comment type="caution">
    <text evidence="2">The sequence shown here is derived from an EMBL/GenBank/DDBJ whole genome shotgun (WGS) entry which is preliminary data.</text>
</comment>
<accession>A0AA89Q5P5</accession>
<gene>
    <name evidence="2" type="ORF">HNR72_005814</name>
</gene>
<evidence type="ECO:0000256" key="1">
    <source>
        <dbReference type="SAM" id="MobiDB-lite"/>
    </source>
</evidence>
<feature type="compositionally biased region" description="Pro residues" evidence="1">
    <location>
        <begin position="233"/>
        <end position="245"/>
    </location>
</feature>
<dbReference type="EMBL" id="JACHLX010000001">
    <property type="protein sequence ID" value="MBB5814786.1"/>
    <property type="molecule type" value="Genomic_DNA"/>
</dbReference>
<keyword evidence="3" id="KW-1185">Reference proteome</keyword>
<protein>
    <submittedName>
        <fullName evidence="2">Uncharacterized protein</fullName>
    </submittedName>
</protein>
<evidence type="ECO:0000313" key="3">
    <source>
        <dbReference type="Proteomes" id="UP000579531"/>
    </source>
</evidence>
<reference evidence="2 3" key="1">
    <citation type="submission" date="2020-08" db="EMBL/GenBank/DDBJ databases">
        <title>Sequencing the genomes of 1000 actinobacteria strains.</title>
        <authorList>
            <person name="Klenk H.-P."/>
        </authorList>
    </citation>
    <scope>NUCLEOTIDE SEQUENCE [LARGE SCALE GENOMIC DNA]</scope>
    <source>
        <strain evidence="2 3">DSM 40129</strain>
    </source>
</reference>
<evidence type="ECO:0000313" key="2">
    <source>
        <dbReference type="EMBL" id="MBB5814786.1"/>
    </source>
</evidence>
<name>A0AA89Q5P5_STRCU</name>
<organism evidence="2 3">
    <name type="scientific">Streptomyces collinus</name>
    <dbReference type="NCBI Taxonomy" id="42684"/>
    <lineage>
        <taxon>Bacteria</taxon>
        <taxon>Bacillati</taxon>
        <taxon>Actinomycetota</taxon>
        <taxon>Actinomycetes</taxon>
        <taxon>Kitasatosporales</taxon>
        <taxon>Streptomycetaceae</taxon>
        <taxon>Streptomyces</taxon>
    </lineage>
</organism>
<feature type="compositionally biased region" description="Low complexity" evidence="1">
    <location>
        <begin position="10"/>
        <end position="20"/>
    </location>
</feature>
<dbReference type="Proteomes" id="UP000579531">
    <property type="component" value="Unassembled WGS sequence"/>
</dbReference>
<sequence>MAGSEHSDDSANSNASSYSSVRISDDGRRARARVSSAAVPDDAPPLFADAGTGVYDQSARQFYAVNTAQPKGRQVARWSKSAAAWVAENKSRIVKALVDVTPTIIQGASSFTSGRAATIVNGVGIATQAGVAGYELYGQAKQARAGGHVDPVQVGASLGRLASTALNTYAAVADQESSTTKMVGGAGSWVAGGATMTDVMHHAHTDPGRAAEDPGYEMYGMHRNPVLGNQPGQYPPGFTPAPAPPSSTSSLSAPAGNAPANNTPAGNFSPAGTSSGRVSSQQPAQPQLSAKAQGKKPAGNGR</sequence>
<dbReference type="AlphaFoldDB" id="A0AA89Q5P5"/>
<proteinExistence type="predicted"/>
<feature type="region of interest" description="Disordered" evidence="1">
    <location>
        <begin position="204"/>
        <end position="302"/>
    </location>
</feature>
<feature type="region of interest" description="Disordered" evidence="1">
    <location>
        <begin position="1"/>
        <end position="38"/>
    </location>
</feature>